<dbReference type="Proteomes" id="UP000785679">
    <property type="component" value="Unassembled WGS sequence"/>
</dbReference>
<proteinExistence type="predicted"/>
<evidence type="ECO:0000313" key="2">
    <source>
        <dbReference type="Proteomes" id="UP000785679"/>
    </source>
</evidence>
<keyword evidence="2" id="KW-1185">Reference proteome</keyword>
<sequence>MGTYILAKLPPSDVCCTQRSIKLYFFIYLAYLFEVAVSQQDCFKSPFPKVVGTGGSNNHFNQIDFDDATGAFAVAGATWDSDLIKDASITNWAAIIIYYEGILASKVWGKIIQLDAVMFVGVSFSPDGSIVLGYTKNQILGGHELMAVFSAIDGRVISIRQFPIQYNMQREKRLFLIDSLNQVYINVNNGDQLSNVGYVMLRYSPYALDASLTPQWAVLSQDLLQQIMGTAFGESEQILYNLVRHQSGYVSIGRIKQEAIAIQAPAIPVAEWEARVTYSITSQDFSHLSAKVVGSNGDSLVVGILGTNSVIIVIKVSSKGLYQSGSIYNDVANQANRYYGCYIKDSSTIYALVRQASQVVIQQINLQTGVIKNTKTLPPIPTSGGFRLGVMFSETRYYLIFAGASAILDDSGATKMAMNGMAVVYSSVTSDMCFTFTKTPLADTTLSLLSAATVQSNPSYIQSLNIALTLDMNMPIIDVDDKQLVPTVNWCSEPTYYLSSVQDKNTFTFSASATPIKIPFTPFTLKSTPACSFDKTAFMTYSISLANGNPAPFFVTVSENSPEIQVGKVEEEQLLSLVVTGSTPNGLSLQQGFTIEIGPLNLPPKFTTALKDLTMKSLETQKITLPPIIDPEGDLFTMTTDFGQAKAFIRQIGGDLILSPQLEDSGSFTLKFTLRDKSEFKNTQIYEITLTVIPLTEQELTELKASQGNSQIGESLTAKERKGKTEVKVKLQIKQITSVGMMILTSSENAPLLLSQINNVTMKLWVSSQDNTQVEFSTGKVYGKSVEFRLNFMAPVSQGQEMDIISGKILTELFFIRGDKVYIIEKDVGLKQSIPPQISQGKRLQNLQFKIDSQDLVEQVANAIQVGQYIFFTGNILVNILLQITYLLNLSQLWPALLCMGSSQ</sequence>
<name>A0A8J8P3T6_HALGN</name>
<comment type="caution">
    <text evidence="1">The sequence shown here is derived from an EMBL/GenBank/DDBJ whole genome shotgun (WGS) entry which is preliminary data.</text>
</comment>
<gene>
    <name evidence="1" type="ORF">FGO68_gene9505</name>
</gene>
<protein>
    <submittedName>
        <fullName evidence="1">Uncharacterized protein</fullName>
    </submittedName>
</protein>
<organism evidence="1 2">
    <name type="scientific">Halteria grandinella</name>
    <dbReference type="NCBI Taxonomy" id="5974"/>
    <lineage>
        <taxon>Eukaryota</taxon>
        <taxon>Sar</taxon>
        <taxon>Alveolata</taxon>
        <taxon>Ciliophora</taxon>
        <taxon>Intramacronucleata</taxon>
        <taxon>Spirotrichea</taxon>
        <taxon>Stichotrichia</taxon>
        <taxon>Sporadotrichida</taxon>
        <taxon>Halteriidae</taxon>
        <taxon>Halteria</taxon>
    </lineage>
</organism>
<accession>A0A8J8P3T6</accession>
<evidence type="ECO:0000313" key="1">
    <source>
        <dbReference type="EMBL" id="TNV86398.1"/>
    </source>
</evidence>
<reference evidence="1" key="1">
    <citation type="submission" date="2019-06" db="EMBL/GenBank/DDBJ databases">
        <authorList>
            <person name="Zheng W."/>
        </authorList>
    </citation>
    <scope>NUCLEOTIDE SEQUENCE</scope>
    <source>
        <strain evidence="1">QDHG01</strain>
    </source>
</reference>
<dbReference type="AlphaFoldDB" id="A0A8J8P3T6"/>
<dbReference type="EMBL" id="RRYP01001108">
    <property type="protein sequence ID" value="TNV86398.1"/>
    <property type="molecule type" value="Genomic_DNA"/>
</dbReference>